<dbReference type="RefSeq" id="WP_250754483.1">
    <property type="nucleotide sequence ID" value="NZ_CP098401.1"/>
</dbReference>
<protein>
    <submittedName>
        <fullName evidence="1">2'-5' RNA ligase family protein</fullName>
    </submittedName>
</protein>
<gene>
    <name evidence="1" type="ORF">M9980_06210</name>
</gene>
<sequence length="170" mass="18455">MSESAAPIIVTAVLGAEDHAHLDGLRRAHFPLERNHLAAHLTLFHHLPPDVAPELKQRLTALTRGEAPPRAWLGGVMSLGRGVAFRVESPELEAMRADLADAFAPLLTPQDRAGWRPHVTIQNKVAPAVAAALKAELEAGFVRRPLAIAGLASWWYRGGPWEALSVHKFA</sequence>
<dbReference type="Gene3D" id="3.90.1140.10">
    <property type="entry name" value="Cyclic phosphodiesterase"/>
    <property type="match status" value="1"/>
</dbReference>
<dbReference type="InterPro" id="IPR009097">
    <property type="entry name" value="Cyclic_Pdiesterase"/>
</dbReference>
<evidence type="ECO:0000313" key="1">
    <source>
        <dbReference type="EMBL" id="URW76787.1"/>
    </source>
</evidence>
<name>A0ABY4TWM6_9SPHN</name>
<keyword evidence="2" id="KW-1185">Reference proteome</keyword>
<proteinExistence type="predicted"/>
<dbReference type="Proteomes" id="UP001055580">
    <property type="component" value="Chromosome"/>
</dbReference>
<accession>A0ABY4TWM6</accession>
<evidence type="ECO:0000313" key="2">
    <source>
        <dbReference type="Proteomes" id="UP001055580"/>
    </source>
</evidence>
<dbReference type="GO" id="GO:0016874">
    <property type="term" value="F:ligase activity"/>
    <property type="evidence" value="ECO:0007669"/>
    <property type="project" value="UniProtKB-KW"/>
</dbReference>
<reference evidence="1" key="1">
    <citation type="submission" date="2022-05" db="EMBL/GenBank/DDBJ databases">
        <title>Sphingomonas sp. strain RMG20 Genome sequencing and assembly.</title>
        <authorList>
            <person name="Kim I."/>
        </authorList>
    </citation>
    <scope>NUCLEOTIDE SEQUENCE</scope>
    <source>
        <strain evidence="1">RMG20</strain>
    </source>
</reference>
<dbReference type="EMBL" id="CP098401">
    <property type="protein sequence ID" value="URW76787.1"/>
    <property type="molecule type" value="Genomic_DNA"/>
</dbReference>
<dbReference type="Pfam" id="PF13563">
    <property type="entry name" value="2_5_RNA_ligase2"/>
    <property type="match status" value="1"/>
</dbReference>
<organism evidence="1 2">
    <name type="scientific">Sphingomonas donggukensis</name>
    <dbReference type="NCBI Taxonomy" id="2949093"/>
    <lineage>
        <taxon>Bacteria</taxon>
        <taxon>Pseudomonadati</taxon>
        <taxon>Pseudomonadota</taxon>
        <taxon>Alphaproteobacteria</taxon>
        <taxon>Sphingomonadales</taxon>
        <taxon>Sphingomonadaceae</taxon>
        <taxon>Sphingomonas</taxon>
    </lineage>
</organism>
<keyword evidence="1" id="KW-0436">Ligase</keyword>
<dbReference type="SUPFAM" id="SSF55144">
    <property type="entry name" value="LigT-like"/>
    <property type="match status" value="1"/>
</dbReference>